<dbReference type="Gene3D" id="3.40.50.300">
    <property type="entry name" value="P-loop containing nucleotide triphosphate hydrolases"/>
    <property type="match status" value="1"/>
</dbReference>
<dbReference type="Pfam" id="PF24883">
    <property type="entry name" value="NPHP3_N"/>
    <property type="match status" value="1"/>
</dbReference>
<name>A0A369J2R6_HYPMA</name>
<keyword evidence="2" id="KW-0812">Transmembrane</keyword>
<dbReference type="Proteomes" id="UP000076154">
    <property type="component" value="Unassembled WGS sequence"/>
</dbReference>
<dbReference type="PANTHER" id="PTHR10039">
    <property type="entry name" value="AMELOGENIN"/>
    <property type="match status" value="1"/>
</dbReference>
<keyword evidence="2" id="KW-0472">Membrane</keyword>
<keyword evidence="1" id="KW-0677">Repeat</keyword>
<dbReference type="SUPFAM" id="SSF52540">
    <property type="entry name" value="P-loop containing nucleoside triphosphate hydrolases"/>
    <property type="match status" value="1"/>
</dbReference>
<evidence type="ECO:0000313" key="5">
    <source>
        <dbReference type="Proteomes" id="UP000076154"/>
    </source>
</evidence>
<evidence type="ECO:0000256" key="1">
    <source>
        <dbReference type="ARBA" id="ARBA00022737"/>
    </source>
</evidence>
<dbReference type="InterPro" id="IPR056884">
    <property type="entry name" value="NPHP3-like_N"/>
</dbReference>
<gene>
    <name evidence="4" type="ORF">Hypma_003063</name>
</gene>
<dbReference type="InterPro" id="IPR027417">
    <property type="entry name" value="P-loop_NTPase"/>
</dbReference>
<feature type="transmembrane region" description="Helical" evidence="2">
    <location>
        <begin position="31"/>
        <end position="49"/>
    </location>
</feature>
<evidence type="ECO:0000259" key="3">
    <source>
        <dbReference type="Pfam" id="PF24883"/>
    </source>
</evidence>
<organism evidence="4 5">
    <name type="scientific">Hypsizygus marmoreus</name>
    <name type="common">White beech mushroom</name>
    <name type="synonym">Agaricus marmoreus</name>
    <dbReference type="NCBI Taxonomy" id="39966"/>
    <lineage>
        <taxon>Eukaryota</taxon>
        <taxon>Fungi</taxon>
        <taxon>Dikarya</taxon>
        <taxon>Basidiomycota</taxon>
        <taxon>Agaricomycotina</taxon>
        <taxon>Agaricomycetes</taxon>
        <taxon>Agaricomycetidae</taxon>
        <taxon>Agaricales</taxon>
        <taxon>Tricholomatineae</taxon>
        <taxon>Lyophyllaceae</taxon>
        <taxon>Hypsizygus</taxon>
    </lineage>
</organism>
<dbReference type="AlphaFoldDB" id="A0A369J2R6"/>
<keyword evidence="5" id="KW-1185">Reference proteome</keyword>
<protein>
    <recommendedName>
        <fullName evidence="3">Nephrocystin 3-like N-terminal domain-containing protein</fullName>
    </recommendedName>
</protein>
<feature type="domain" description="Nephrocystin 3-like N-terminal" evidence="3">
    <location>
        <begin position="102"/>
        <end position="268"/>
    </location>
</feature>
<dbReference type="OrthoDB" id="2868770at2759"/>
<sequence>MGAARHPGRTATTGSLQPSEKRFLNLSRKSTVLLIPATAAVAGLIQMAFANAHDTHIYDSSFTDVQGLAKLFKEISPGASYDSQERSPPPRCHPDTRKNILEEIRSWIDAFSVSNEGSLMWLHGPAGAGKSAIAQTVSESCSARGELAASFFFSHGALRRDTSGVLFVTIAFQLAMTIPGLRQSMNKVVEDDPSILHKATSIQLRRLILEPFLGLSSTNSSPLKSPFVVVIDGIDECTGNTDQTQFIFDIGTLVDTHHLPLCFLLVSRPEPHLRSCFENPSMHRITRHLSLYGTLQAEEDIFTYLQSGFSDIRDSARHTDVMVSDVHRKWPGVRVIQLLAERSGGYFIYASTLLKFIDEEYFSPIDRLDEVLNTSLSGSIAFAELDKLYQKILSTSKNTSLLVRILGYLFLCNSQDRLHTDLPTTGEIEAVLGLRSGDVQLNLRGLHSLLHIYESPPFAAGSYIVPFHNSFRDFLFDSSRAGNFFIHSKRCRVDIVCGTLKFLKHRPTWESQLIHPKVRRRVLRNWPHHLPHISDTNDILQDFRSVNTESWAPLILASKDWSLDDRCELIDMLDDVIEAMQVQSQGLSPLEDVTKGSTAIQDFTYHTHLSPESSPRSPHDVRFIQGIMTLLEFGRSLTSLHCTEEFVHIVQLRTVPPHLPIPGQSFRLAFSPPLNYWVQFYDYIERVLMQLPGPHVSDDNFESGDEPIPSKAVRFMEFMNDPARSKDRYLDSAARHANLTCRCIDLVDLRVKDILTAKSHEHAYARRYWAMHLSLSSPGDQAVLLHLQYADARYFLNHVYFSPMPWEVVKESFQLGREKERTFKSDRQNLPLACV</sequence>
<keyword evidence="2" id="KW-1133">Transmembrane helix</keyword>
<reference evidence="4" key="1">
    <citation type="submission" date="2018-04" db="EMBL/GenBank/DDBJ databases">
        <title>Whole genome sequencing of Hypsizygus marmoreus.</title>
        <authorList>
            <person name="Choi I.-G."/>
            <person name="Min B."/>
            <person name="Kim J.-G."/>
            <person name="Kim S."/>
            <person name="Oh Y.-L."/>
            <person name="Kong W.-S."/>
            <person name="Park H."/>
            <person name="Jeong J."/>
            <person name="Song E.-S."/>
        </authorList>
    </citation>
    <scope>NUCLEOTIDE SEQUENCE [LARGE SCALE GENOMIC DNA]</scope>
    <source>
        <strain evidence="4">51987-8</strain>
    </source>
</reference>
<dbReference type="EMBL" id="LUEZ02000126">
    <property type="protein sequence ID" value="RDB16278.1"/>
    <property type="molecule type" value="Genomic_DNA"/>
</dbReference>
<evidence type="ECO:0000313" key="4">
    <source>
        <dbReference type="EMBL" id="RDB16278.1"/>
    </source>
</evidence>
<evidence type="ECO:0000256" key="2">
    <source>
        <dbReference type="SAM" id="Phobius"/>
    </source>
</evidence>
<comment type="caution">
    <text evidence="4">The sequence shown here is derived from an EMBL/GenBank/DDBJ whole genome shotgun (WGS) entry which is preliminary data.</text>
</comment>
<dbReference type="InParanoid" id="A0A369J2R6"/>
<accession>A0A369J2R6</accession>
<dbReference type="PANTHER" id="PTHR10039:SF17">
    <property type="entry name" value="FUNGAL STAND N-TERMINAL GOODBYE DOMAIN-CONTAINING PROTEIN-RELATED"/>
    <property type="match status" value="1"/>
</dbReference>
<proteinExistence type="predicted"/>